<keyword evidence="3" id="KW-0378">Hydrolase</keyword>
<sequence>MEDLFARGSPDDESIDRRGGRVSLDAAVDTPAMRAEFRRLLGPLDQMGFWSAAVDEGTYLPARGLWAPQRRAVGLSLAHVAARRTTDGSTGAALIKMPTGTGKTGVIATVACAVPQIARVLVLTPRRALVDQMVRDLHTRLWSRFDAIYDGNEVRARRADDPDVGSAVANGPVWRLLPSAAEQLSQITDPRVVMVGTFSALEQVLRPDRPAHRLSGRRPRGFDAAPPEDEEGDDPSEAARTALVTMLRGFDLVIVDESHYEPAFVWSQCIRSLGRPTLLFSATPYRNDFRYFDIDGRFAFNLSFREASEKCLIRNVKVDTTPAGEGESFAQRVVRFLGEVGASAMPHAPDEARVIVRAESHDSLIRLREELRRLGQRCVLIHHKETRSNPASLRFANAMPAFDAPQTRDVRIWLHQWKLLEGVDDSRFCGVAVMEPFSNTRAVIQQIGRVLRYHRRDRSETALVIGDTNLGDDLDERFERYLGYEERFDADPGDALKRETQFFHTLRDASPAVQYIAGDFRDRFELDGESVGFGDIQLPMRTFVTRSNGALSLDQLAAASAEAMGLEDRHDATVIKPEGDEPTNIRLVVYVEWSNSPLLISKAMPNWTLGIMAIVSVGQRVFLLDTEGLVVDPEQLGLEPEGPETLQRLVPVSTHDEAWRVTVASAVSLDISDMGIRSMSARMRDFSVGFFDLSQGMQATTSVRASMRPKTGPAETRYLSLQRATVSDARAGFVEVTDYVEWINKLADRLDSAIAPSTAFARFAQALPAPDAARAVPQNILFDFAEIIGEDGASPPVGWDAGRTQALAHADRCLDVDGNGAFSLEVDGRSFEGKIAYTITGSTRRRGKYVIEIPDLDAFLVNRDREALKQAEKAQLLSGVLSRTQPFRVVPRDPSLVYAQKFFYRPSLAIDVVARDEPGGPLEAIIASPWLAQVTSEKGSATSGLDDWVNESVFGGIYAHFDHAGRGRPDASRRDAIRSADPGLADVLDAFDVVICDDGGTETCDFLCIDRAGSKVVMIHAKVDDTQMSLNSLQEVGRQAQASLGLLTWIHEFPDRTVLWRSRVPIQHGHLTRRVLKGPRVEDAWPEVRDALRSPRYNREAWIFAGRILSREHFKRQLQRVPPPPKPRQMLYYLASLQTSAARANVSMRIFCSP</sequence>
<keyword evidence="3" id="KW-0547">Nucleotide-binding</keyword>
<keyword evidence="3" id="KW-0067">ATP-binding</keyword>
<evidence type="ECO:0000313" key="4">
    <source>
        <dbReference type="Proteomes" id="UP000601789"/>
    </source>
</evidence>
<proteinExistence type="predicted"/>
<dbReference type="Proteomes" id="UP000601789">
    <property type="component" value="Unassembled WGS sequence"/>
</dbReference>
<dbReference type="InterPro" id="IPR014001">
    <property type="entry name" value="Helicase_ATP-bd"/>
</dbReference>
<comment type="caution">
    <text evidence="3">The sequence shown here is derived from an EMBL/GenBank/DDBJ whole genome shotgun (WGS) entry which is preliminary data.</text>
</comment>
<dbReference type="PANTHER" id="PTHR47396:SF1">
    <property type="entry name" value="ATP-DEPENDENT HELICASE IRC3-RELATED"/>
    <property type="match status" value="1"/>
</dbReference>
<feature type="domain" description="Helicase ATP-binding" evidence="2">
    <location>
        <begin position="84"/>
        <end position="302"/>
    </location>
</feature>
<dbReference type="EMBL" id="JADGMQ010000003">
    <property type="protein sequence ID" value="MBI1620483.1"/>
    <property type="molecule type" value="Genomic_DNA"/>
</dbReference>
<accession>A0ABS0SDH8</accession>
<evidence type="ECO:0000259" key="2">
    <source>
        <dbReference type="PROSITE" id="PS51192"/>
    </source>
</evidence>
<name>A0ABS0SDH8_9HYPH</name>
<dbReference type="RefSeq" id="WP_198475867.1">
    <property type="nucleotide sequence ID" value="NZ_JADGMQ010000003.1"/>
</dbReference>
<organism evidence="3 4">
    <name type="scientific">Aquamicrobium zhengzhouense</name>
    <dbReference type="NCBI Taxonomy" id="2781738"/>
    <lineage>
        <taxon>Bacteria</taxon>
        <taxon>Pseudomonadati</taxon>
        <taxon>Pseudomonadota</taxon>
        <taxon>Alphaproteobacteria</taxon>
        <taxon>Hyphomicrobiales</taxon>
        <taxon>Phyllobacteriaceae</taxon>
        <taxon>Aquamicrobium</taxon>
    </lineage>
</organism>
<dbReference type="InterPro" id="IPR050742">
    <property type="entry name" value="Helicase_Restrict-Modif_Enz"/>
</dbReference>
<dbReference type="PANTHER" id="PTHR47396">
    <property type="entry name" value="TYPE I RESTRICTION ENZYME ECOKI R PROTEIN"/>
    <property type="match status" value="1"/>
</dbReference>
<evidence type="ECO:0000313" key="3">
    <source>
        <dbReference type="EMBL" id="MBI1620483.1"/>
    </source>
</evidence>
<keyword evidence="3" id="KW-0347">Helicase</keyword>
<feature type="region of interest" description="Disordered" evidence="1">
    <location>
        <begin position="209"/>
        <end position="236"/>
    </location>
</feature>
<dbReference type="SMART" id="SM00487">
    <property type="entry name" value="DEXDc"/>
    <property type="match status" value="1"/>
</dbReference>
<dbReference type="InterPro" id="IPR027417">
    <property type="entry name" value="P-loop_NTPase"/>
</dbReference>
<dbReference type="Pfam" id="PF04851">
    <property type="entry name" value="ResIII"/>
    <property type="match status" value="1"/>
</dbReference>
<dbReference type="GO" id="GO:0004386">
    <property type="term" value="F:helicase activity"/>
    <property type="evidence" value="ECO:0007669"/>
    <property type="project" value="UniProtKB-KW"/>
</dbReference>
<dbReference type="Gene3D" id="3.40.50.300">
    <property type="entry name" value="P-loop containing nucleotide triphosphate hydrolases"/>
    <property type="match status" value="2"/>
</dbReference>
<dbReference type="PROSITE" id="PS51192">
    <property type="entry name" value="HELICASE_ATP_BIND_1"/>
    <property type="match status" value="1"/>
</dbReference>
<keyword evidence="4" id="KW-1185">Reference proteome</keyword>
<feature type="compositionally biased region" description="Acidic residues" evidence="1">
    <location>
        <begin position="226"/>
        <end position="236"/>
    </location>
</feature>
<dbReference type="InterPro" id="IPR006935">
    <property type="entry name" value="Helicase/UvrB_N"/>
</dbReference>
<reference evidence="3 4" key="1">
    <citation type="submission" date="2020-10" db="EMBL/GenBank/DDBJ databases">
        <title>Aquamicrobium zhengzhouensis sp. nov., a exopolysaccharide producing bacterium isolated from farmland soil.</title>
        <authorList>
            <person name="Wang X."/>
        </authorList>
    </citation>
    <scope>NUCLEOTIDE SEQUENCE [LARGE SCALE GENOMIC DNA]</scope>
    <source>
        <strain evidence="4">cd-1</strain>
    </source>
</reference>
<evidence type="ECO:0000256" key="1">
    <source>
        <dbReference type="SAM" id="MobiDB-lite"/>
    </source>
</evidence>
<protein>
    <submittedName>
        <fullName evidence="3">DEAD/DEAH box helicase family protein</fullName>
    </submittedName>
</protein>
<dbReference type="SUPFAM" id="SSF52540">
    <property type="entry name" value="P-loop containing nucleoside triphosphate hydrolases"/>
    <property type="match status" value="1"/>
</dbReference>
<gene>
    <name evidence="3" type="ORF">IOD40_07385</name>
</gene>